<dbReference type="Pfam" id="PF06114">
    <property type="entry name" value="Peptidase_M78"/>
    <property type="match status" value="1"/>
</dbReference>
<dbReference type="EMBL" id="FMYF01000024">
    <property type="protein sequence ID" value="SDC09819.1"/>
    <property type="molecule type" value="Genomic_DNA"/>
</dbReference>
<dbReference type="PROSITE" id="PS50943">
    <property type="entry name" value="HTH_CROC1"/>
    <property type="match status" value="1"/>
</dbReference>
<keyword evidence="4" id="KW-1185">Reference proteome</keyword>
<dbReference type="PANTHER" id="PTHR43236">
    <property type="entry name" value="ANTITOXIN HIGA1"/>
    <property type="match status" value="1"/>
</dbReference>
<accession>A0A1G6ITJ5</accession>
<dbReference type="Pfam" id="PF01381">
    <property type="entry name" value="HTH_3"/>
    <property type="match status" value="1"/>
</dbReference>
<protein>
    <submittedName>
        <fullName evidence="3">Zn-dependent peptidase ImmA, M78 family</fullName>
    </submittedName>
</protein>
<dbReference type="CDD" id="cd00093">
    <property type="entry name" value="HTH_XRE"/>
    <property type="match status" value="1"/>
</dbReference>
<dbReference type="SUPFAM" id="SSF47413">
    <property type="entry name" value="lambda repressor-like DNA-binding domains"/>
    <property type="match status" value="1"/>
</dbReference>
<sequence>MVSAPRPERILAARDLLGETLQNIAASAGISQSYLSEIASGARPFTSEQAERIAGATGLPVEFFEVESPSVGTTLQFRRLKSTKVKTTKKAVQYFREASRIVQGAALLGGLQTKSLPYVNEPTSGVLDGEAIEGVALKTRALMGLDAVSPIPNVMRAIERLGIVVVPVLLDPTGDVNVVDQGHFGISHGDEHGVPLLGYFPGASPDRDRFTLSHELGHVLLHSRRSSDDAELEAHHFAGALLLPERAARQELHSQITLNQLAHVKARFGVSIQALIMRAAALDIIDAKRHRSLFVQLSARGWRQHEPVEVVAEYPVLMGRLLEIAIPDGAHVREVEATTALPRAYIAAMAPSPPRRGTSTGKVVRFPA</sequence>
<dbReference type="SMART" id="SM00530">
    <property type="entry name" value="HTH_XRE"/>
    <property type="match status" value="1"/>
</dbReference>
<dbReference type="InterPro" id="IPR010359">
    <property type="entry name" value="IrrE_HExxH"/>
</dbReference>
<dbReference type="InterPro" id="IPR010982">
    <property type="entry name" value="Lambda_DNA-bd_dom_sf"/>
</dbReference>
<evidence type="ECO:0000256" key="1">
    <source>
        <dbReference type="ARBA" id="ARBA00007227"/>
    </source>
</evidence>
<dbReference type="PANTHER" id="PTHR43236:SF2">
    <property type="entry name" value="BLL0069 PROTEIN"/>
    <property type="match status" value="1"/>
</dbReference>
<dbReference type="Gene3D" id="1.10.10.2910">
    <property type="match status" value="1"/>
</dbReference>
<evidence type="ECO:0000313" key="3">
    <source>
        <dbReference type="EMBL" id="SDC09819.1"/>
    </source>
</evidence>
<dbReference type="AlphaFoldDB" id="A0A1G6ITJ5"/>
<feature type="domain" description="HTH cro/C1-type" evidence="2">
    <location>
        <begin position="10"/>
        <end position="64"/>
    </location>
</feature>
<dbReference type="RefSeq" id="WP_092613872.1">
    <property type="nucleotide sequence ID" value="NZ_FMYF01000024.1"/>
</dbReference>
<evidence type="ECO:0000259" key="2">
    <source>
        <dbReference type="PROSITE" id="PS50943"/>
    </source>
</evidence>
<comment type="similarity">
    <text evidence="1">Belongs to the short-chain fatty acyl-CoA assimilation regulator (ScfR) family.</text>
</comment>
<dbReference type="Gene3D" id="1.10.260.40">
    <property type="entry name" value="lambda repressor-like DNA-binding domains"/>
    <property type="match status" value="1"/>
</dbReference>
<proteinExistence type="inferred from homology"/>
<dbReference type="Proteomes" id="UP000199086">
    <property type="component" value="Unassembled WGS sequence"/>
</dbReference>
<dbReference type="InterPro" id="IPR001387">
    <property type="entry name" value="Cro/C1-type_HTH"/>
</dbReference>
<dbReference type="InterPro" id="IPR052345">
    <property type="entry name" value="Rad_response_metalloprotease"/>
</dbReference>
<dbReference type="GO" id="GO:0003677">
    <property type="term" value="F:DNA binding"/>
    <property type="evidence" value="ECO:0007669"/>
    <property type="project" value="InterPro"/>
</dbReference>
<name>A0A1G6ITJ5_9ACTN</name>
<reference evidence="3 4" key="1">
    <citation type="submission" date="2016-06" db="EMBL/GenBank/DDBJ databases">
        <authorList>
            <person name="Olsen C.W."/>
            <person name="Carey S."/>
            <person name="Hinshaw L."/>
            <person name="Karasin A.I."/>
        </authorList>
    </citation>
    <scope>NUCLEOTIDE SEQUENCE [LARGE SCALE GENOMIC DNA]</scope>
    <source>
        <strain evidence="3 4">LZ-22</strain>
    </source>
</reference>
<dbReference type="STRING" id="1577474.GA0111570_1243"/>
<gene>
    <name evidence="3" type="ORF">GA0111570_1243</name>
</gene>
<evidence type="ECO:0000313" key="4">
    <source>
        <dbReference type="Proteomes" id="UP000199086"/>
    </source>
</evidence>
<organism evidence="3 4">
    <name type="scientific">Raineyella antarctica</name>
    <dbReference type="NCBI Taxonomy" id="1577474"/>
    <lineage>
        <taxon>Bacteria</taxon>
        <taxon>Bacillati</taxon>
        <taxon>Actinomycetota</taxon>
        <taxon>Actinomycetes</taxon>
        <taxon>Propionibacteriales</taxon>
        <taxon>Propionibacteriaceae</taxon>
        <taxon>Raineyella</taxon>
    </lineage>
</organism>
<dbReference type="OrthoDB" id="9794834at2"/>